<feature type="transmembrane region" description="Helical" evidence="1">
    <location>
        <begin position="83"/>
        <end position="102"/>
    </location>
</feature>
<sequence>MVLREMLHNKTRPINPNTTTLVYLYNMNKNFVKYFYVIAGILSIGVVPLALLFFNQLPNDIPLFIALSGDVIKETPKTVLSVLRLPFMAITMYFIIATLYIASSRYSTDAKQDIAIFWIGLATLFSVKMLLANFSIFFIIDNQLNEIGKVFHTTSTIAALLGVGLILASLPKLTRMKKIGSELGVKDKIVIIVLVFIYGLFVVFPFA</sequence>
<proteinExistence type="predicted"/>
<evidence type="ECO:0000313" key="2">
    <source>
        <dbReference type="EMBL" id="SVB10858.1"/>
    </source>
</evidence>
<feature type="transmembrane region" description="Helical" evidence="1">
    <location>
        <begin position="150"/>
        <end position="168"/>
    </location>
</feature>
<dbReference type="AlphaFoldDB" id="A0A382BAR2"/>
<keyword evidence="1" id="KW-0472">Membrane</keyword>
<dbReference type="EMBL" id="UINC01028948">
    <property type="protein sequence ID" value="SVB10858.1"/>
    <property type="molecule type" value="Genomic_DNA"/>
</dbReference>
<keyword evidence="1" id="KW-1133">Transmembrane helix</keyword>
<accession>A0A382BAR2</accession>
<keyword evidence="1" id="KW-0812">Transmembrane</keyword>
<organism evidence="2">
    <name type="scientific">marine metagenome</name>
    <dbReference type="NCBI Taxonomy" id="408172"/>
    <lineage>
        <taxon>unclassified sequences</taxon>
        <taxon>metagenomes</taxon>
        <taxon>ecological metagenomes</taxon>
    </lineage>
</organism>
<feature type="transmembrane region" description="Helical" evidence="1">
    <location>
        <begin position="114"/>
        <end position="138"/>
    </location>
</feature>
<evidence type="ECO:0000256" key="1">
    <source>
        <dbReference type="SAM" id="Phobius"/>
    </source>
</evidence>
<evidence type="ECO:0008006" key="3">
    <source>
        <dbReference type="Google" id="ProtNLM"/>
    </source>
</evidence>
<gene>
    <name evidence="2" type="ORF">METZ01_LOCUS163712</name>
</gene>
<reference evidence="2" key="1">
    <citation type="submission" date="2018-05" db="EMBL/GenBank/DDBJ databases">
        <authorList>
            <person name="Lanie J.A."/>
            <person name="Ng W.-L."/>
            <person name="Kazmierczak K.M."/>
            <person name="Andrzejewski T.M."/>
            <person name="Davidsen T.M."/>
            <person name="Wayne K.J."/>
            <person name="Tettelin H."/>
            <person name="Glass J.I."/>
            <person name="Rusch D."/>
            <person name="Podicherti R."/>
            <person name="Tsui H.-C.T."/>
            <person name="Winkler M.E."/>
        </authorList>
    </citation>
    <scope>NUCLEOTIDE SEQUENCE</scope>
</reference>
<protein>
    <recommendedName>
        <fullName evidence="3">DUF1648 domain-containing protein</fullName>
    </recommendedName>
</protein>
<feature type="transmembrane region" description="Helical" evidence="1">
    <location>
        <begin position="34"/>
        <end position="54"/>
    </location>
</feature>
<name>A0A382BAR2_9ZZZZ</name>
<feature type="transmembrane region" description="Helical" evidence="1">
    <location>
        <begin position="189"/>
        <end position="206"/>
    </location>
</feature>